<organism evidence="2 3">
    <name type="scientific">Cotesia glomerata</name>
    <name type="common">Lepidopteran parasitic wasp</name>
    <name type="synonym">Apanteles glomeratus</name>
    <dbReference type="NCBI Taxonomy" id="32391"/>
    <lineage>
        <taxon>Eukaryota</taxon>
        <taxon>Metazoa</taxon>
        <taxon>Ecdysozoa</taxon>
        <taxon>Arthropoda</taxon>
        <taxon>Hexapoda</taxon>
        <taxon>Insecta</taxon>
        <taxon>Pterygota</taxon>
        <taxon>Neoptera</taxon>
        <taxon>Endopterygota</taxon>
        <taxon>Hymenoptera</taxon>
        <taxon>Apocrita</taxon>
        <taxon>Ichneumonoidea</taxon>
        <taxon>Braconidae</taxon>
        <taxon>Microgastrinae</taxon>
        <taxon>Cotesia</taxon>
    </lineage>
</organism>
<dbReference type="Proteomes" id="UP000826195">
    <property type="component" value="Unassembled WGS sequence"/>
</dbReference>
<feature type="region of interest" description="Disordered" evidence="1">
    <location>
        <begin position="22"/>
        <end position="70"/>
    </location>
</feature>
<name>A0AAV7I044_COTGL</name>
<accession>A0AAV7I044</accession>
<gene>
    <name evidence="2" type="ORF">KQX54_017102</name>
</gene>
<sequence length="185" mass="20458">MSNLSKVFSFFRVVADQRVAADKDATDKVTDITESETSPETQGEGVVEVPASEESVTPDDKKENESNKLNEEILKTLGEDPNASNKSTHHFHPELKSRWEKCLKEGLSEKSKTNILEKYTRTGDIRLEAPKVNLGVPMTEAATKRDKHFIELQNTIGSAIAAQAAAISMMLESSPGEDIDQESFF</sequence>
<evidence type="ECO:0000256" key="1">
    <source>
        <dbReference type="SAM" id="MobiDB-lite"/>
    </source>
</evidence>
<evidence type="ECO:0000313" key="2">
    <source>
        <dbReference type="EMBL" id="KAH0540403.1"/>
    </source>
</evidence>
<comment type="caution">
    <text evidence="2">The sequence shown here is derived from an EMBL/GenBank/DDBJ whole genome shotgun (WGS) entry which is preliminary data.</text>
</comment>
<proteinExistence type="predicted"/>
<reference evidence="2 3" key="1">
    <citation type="journal article" date="2021" name="J. Hered.">
        <title>A chromosome-level genome assembly of the parasitoid wasp, Cotesia glomerata (Hymenoptera: Braconidae).</title>
        <authorList>
            <person name="Pinto B.J."/>
            <person name="Weis J.J."/>
            <person name="Gamble T."/>
            <person name="Ode P.J."/>
            <person name="Paul R."/>
            <person name="Zaspel J.M."/>
        </authorList>
    </citation>
    <scope>NUCLEOTIDE SEQUENCE [LARGE SCALE GENOMIC DNA]</scope>
    <source>
        <strain evidence="2">CgM1</strain>
    </source>
</reference>
<feature type="compositionally biased region" description="Basic and acidic residues" evidence="1">
    <location>
        <begin position="58"/>
        <end position="70"/>
    </location>
</feature>
<dbReference type="AlphaFoldDB" id="A0AAV7I044"/>
<dbReference type="EMBL" id="JAHXZJ010002609">
    <property type="protein sequence ID" value="KAH0540403.1"/>
    <property type="molecule type" value="Genomic_DNA"/>
</dbReference>
<protein>
    <submittedName>
        <fullName evidence="2">Uncharacterized protein</fullName>
    </submittedName>
</protein>
<evidence type="ECO:0000313" key="3">
    <source>
        <dbReference type="Proteomes" id="UP000826195"/>
    </source>
</evidence>
<feature type="compositionally biased region" description="Basic and acidic residues" evidence="1">
    <location>
        <begin position="22"/>
        <end position="31"/>
    </location>
</feature>
<keyword evidence="3" id="KW-1185">Reference proteome</keyword>